<gene>
    <name evidence="2" type="ORF">VZ95_12595</name>
</gene>
<organism evidence="2 3">
    <name type="scientific">Elstera litoralis</name>
    <dbReference type="NCBI Taxonomy" id="552518"/>
    <lineage>
        <taxon>Bacteria</taxon>
        <taxon>Pseudomonadati</taxon>
        <taxon>Pseudomonadota</taxon>
        <taxon>Alphaproteobacteria</taxon>
        <taxon>Rhodospirillales</taxon>
        <taxon>Rhodospirillaceae</taxon>
        <taxon>Elstera</taxon>
    </lineage>
</organism>
<accession>A0A0F3IUI9</accession>
<name>A0A0F3IUI9_9PROT</name>
<dbReference type="EMBL" id="LAJY01000318">
    <property type="protein sequence ID" value="KJV09264.1"/>
    <property type="molecule type" value="Genomic_DNA"/>
</dbReference>
<sequence length="149" mass="16355">MIVYSLLCSAEHEFEAWFRSSAAFDEQAATGAVACPMCGDTHIRKALMAPAIRPSSKAAAKPVEEARATPTAQESDQQAAVVQVLREMRRKIESDCEYVGDNFAEEARKIHYGEVEAHGIYGESTDADREALAEEGIEVGRIPWVPLEN</sequence>
<dbReference type="Proteomes" id="UP000033774">
    <property type="component" value="Unassembled WGS sequence"/>
</dbReference>
<dbReference type="InterPro" id="IPR009562">
    <property type="entry name" value="DUF1178"/>
</dbReference>
<dbReference type="PATRIC" id="fig|552518.3.peg.2124"/>
<reference evidence="2 3" key="1">
    <citation type="submission" date="2015-03" db="EMBL/GenBank/DDBJ databases">
        <title>Draft genome sequence of Elstera litoralis.</title>
        <authorList>
            <person name="Rahalkar M.C."/>
            <person name="Dhakephalkar P.K."/>
            <person name="Pore S.D."/>
            <person name="Arora P."/>
            <person name="Kapse N.G."/>
            <person name="Pandit P.S."/>
        </authorList>
    </citation>
    <scope>NUCLEOTIDE SEQUENCE [LARGE SCALE GENOMIC DNA]</scope>
    <source>
        <strain evidence="2 3">Dia-1</strain>
    </source>
</reference>
<dbReference type="RefSeq" id="WP_045776158.1">
    <property type="nucleotide sequence ID" value="NZ_LAJY01000318.1"/>
</dbReference>
<proteinExistence type="predicted"/>
<dbReference type="OrthoDB" id="9799894at2"/>
<dbReference type="AlphaFoldDB" id="A0A0F3IUI9"/>
<keyword evidence="3" id="KW-1185">Reference proteome</keyword>
<feature type="region of interest" description="Disordered" evidence="1">
    <location>
        <begin position="58"/>
        <end position="78"/>
    </location>
</feature>
<protein>
    <submittedName>
        <fullName evidence="2">Uncharacterized protein</fullName>
    </submittedName>
</protein>
<dbReference type="Pfam" id="PF06676">
    <property type="entry name" value="DUF1178"/>
    <property type="match status" value="1"/>
</dbReference>
<evidence type="ECO:0000313" key="2">
    <source>
        <dbReference type="EMBL" id="KJV09264.1"/>
    </source>
</evidence>
<evidence type="ECO:0000256" key="1">
    <source>
        <dbReference type="SAM" id="MobiDB-lite"/>
    </source>
</evidence>
<evidence type="ECO:0000313" key="3">
    <source>
        <dbReference type="Proteomes" id="UP000033774"/>
    </source>
</evidence>
<dbReference type="PIRSF" id="PIRSF032131">
    <property type="entry name" value="UCP032131"/>
    <property type="match status" value="1"/>
</dbReference>
<comment type="caution">
    <text evidence="2">The sequence shown here is derived from an EMBL/GenBank/DDBJ whole genome shotgun (WGS) entry which is preliminary data.</text>
</comment>